<comment type="caution">
    <text evidence="1">The sequence shown here is derived from an EMBL/GenBank/DDBJ whole genome shotgun (WGS) entry which is preliminary data.</text>
</comment>
<accession>A0ABX2M3M2</accession>
<dbReference type="EMBL" id="JABFMT010000014">
    <property type="protein sequence ID" value="NUU02836.1"/>
    <property type="molecule type" value="Genomic_DNA"/>
</dbReference>
<dbReference type="Proteomes" id="UP000536746">
    <property type="component" value="Unassembled WGS sequence"/>
</dbReference>
<evidence type="ECO:0008006" key="3">
    <source>
        <dbReference type="Google" id="ProtNLM"/>
    </source>
</evidence>
<gene>
    <name evidence="1" type="ORF">HNO84_14620</name>
</gene>
<proteinExistence type="predicted"/>
<dbReference type="RefSeq" id="WP_175354730.1">
    <property type="nucleotide sequence ID" value="NZ_JABFMT010000014.1"/>
</dbReference>
<keyword evidence="2" id="KW-1185">Reference proteome</keyword>
<protein>
    <recommendedName>
        <fullName evidence="3">Transposase</fullName>
    </recommendedName>
</protein>
<sequence length="98" mass="10833">METFELRFVKTPTAGEKYLMIAIGNQHGDIYRLIGVGSQANLAIFLKALQRLNLSGESKNGAHVCGKSPMILSWPFFMPVRAGGRTRVAVRRRSVSVL</sequence>
<reference evidence="1 2" key="1">
    <citation type="journal article" date="2020" name="Front. Plant Sci.">
        <title>Isolation of Rhizosphere Bacteria That Improve Quality and Water Stress Tolerance in Greenhouse Ornamentals.</title>
        <authorList>
            <person name="Nordstedt N.P."/>
            <person name="Jones M.L."/>
        </authorList>
    </citation>
    <scope>NUCLEOTIDE SEQUENCE [LARGE SCALE GENOMIC DNA]</scope>
    <source>
        <strain evidence="1 2">C6C2</strain>
    </source>
</reference>
<evidence type="ECO:0000313" key="1">
    <source>
        <dbReference type="EMBL" id="NUU02836.1"/>
    </source>
</evidence>
<evidence type="ECO:0000313" key="2">
    <source>
        <dbReference type="Proteomes" id="UP000536746"/>
    </source>
</evidence>
<name>A0ABX2M3M2_9BURK</name>
<organism evidence="1 2">
    <name type="scientific">Herbaspirillum robiniae</name>
    <dbReference type="NCBI Taxonomy" id="2014887"/>
    <lineage>
        <taxon>Bacteria</taxon>
        <taxon>Pseudomonadati</taxon>
        <taxon>Pseudomonadota</taxon>
        <taxon>Betaproteobacteria</taxon>
        <taxon>Burkholderiales</taxon>
        <taxon>Oxalobacteraceae</taxon>
        <taxon>Herbaspirillum</taxon>
    </lineage>
</organism>